<evidence type="ECO:0000313" key="2">
    <source>
        <dbReference type="EMBL" id="JAD69432.1"/>
    </source>
</evidence>
<accession>A0A0A9CD56</accession>
<reference evidence="2" key="2">
    <citation type="journal article" date="2015" name="Data Brief">
        <title>Shoot transcriptome of the giant reed, Arundo donax.</title>
        <authorList>
            <person name="Barrero R.A."/>
            <person name="Guerrero F.D."/>
            <person name="Moolhuijzen P."/>
            <person name="Goolsby J.A."/>
            <person name="Tidwell J."/>
            <person name="Bellgard S.E."/>
            <person name="Bellgard M.I."/>
        </authorList>
    </citation>
    <scope>NUCLEOTIDE SEQUENCE</scope>
    <source>
        <tissue evidence="2">Shoot tissue taken approximately 20 cm above the soil surface</tissue>
    </source>
</reference>
<protein>
    <submittedName>
        <fullName evidence="2">Uncharacterized protein</fullName>
    </submittedName>
</protein>
<dbReference type="EMBL" id="GBRH01228463">
    <property type="protein sequence ID" value="JAD69432.1"/>
    <property type="molecule type" value="Transcribed_RNA"/>
</dbReference>
<proteinExistence type="predicted"/>
<feature type="region of interest" description="Disordered" evidence="1">
    <location>
        <begin position="1"/>
        <end position="37"/>
    </location>
</feature>
<dbReference type="AlphaFoldDB" id="A0A0A9CD56"/>
<reference evidence="2" key="1">
    <citation type="submission" date="2014-09" db="EMBL/GenBank/DDBJ databases">
        <authorList>
            <person name="Magalhaes I.L.F."/>
            <person name="Oliveira U."/>
            <person name="Santos F.R."/>
            <person name="Vidigal T.H.D.A."/>
            <person name="Brescovit A.D."/>
            <person name="Santos A.J."/>
        </authorList>
    </citation>
    <scope>NUCLEOTIDE SEQUENCE</scope>
    <source>
        <tissue evidence="2">Shoot tissue taken approximately 20 cm above the soil surface</tissue>
    </source>
</reference>
<organism evidence="2">
    <name type="scientific">Arundo donax</name>
    <name type="common">Giant reed</name>
    <name type="synonym">Donax arundinaceus</name>
    <dbReference type="NCBI Taxonomy" id="35708"/>
    <lineage>
        <taxon>Eukaryota</taxon>
        <taxon>Viridiplantae</taxon>
        <taxon>Streptophyta</taxon>
        <taxon>Embryophyta</taxon>
        <taxon>Tracheophyta</taxon>
        <taxon>Spermatophyta</taxon>
        <taxon>Magnoliopsida</taxon>
        <taxon>Liliopsida</taxon>
        <taxon>Poales</taxon>
        <taxon>Poaceae</taxon>
        <taxon>PACMAD clade</taxon>
        <taxon>Arundinoideae</taxon>
        <taxon>Arundineae</taxon>
        <taxon>Arundo</taxon>
    </lineage>
</organism>
<name>A0A0A9CD56_ARUDO</name>
<evidence type="ECO:0000256" key="1">
    <source>
        <dbReference type="SAM" id="MobiDB-lite"/>
    </source>
</evidence>
<sequence>MLPQPPVSTNPSKSKHNQRQGTAPQQTSKSVQGSSGKNIRQIGYGQLFFPFMIAGNAID</sequence>
<feature type="compositionally biased region" description="Polar residues" evidence="1">
    <location>
        <begin position="19"/>
        <end position="37"/>
    </location>
</feature>